<sequence length="189" mass="22509">MKKCSWAMTNKECEQYHDEVWGVEVHHDEMLFEMLSLELNQSGLSWATILKKRENFRRAFENFDIDKVANYDEKKVEELLEDKGIIRHRLKIVAVIENAKAIQKIQEEFGSFDQYIWQFVNGKPIINQWKSEKEIPSFTDLSLLICNDLKKRQFKFVGKTTVYSFMQAIGLVNDHVVDCFRYREVFLEK</sequence>
<dbReference type="RefSeq" id="WP_078808221.1">
    <property type="nucleotide sequence ID" value="NZ_FUXI01000034.1"/>
</dbReference>
<dbReference type="InterPro" id="IPR005019">
    <property type="entry name" value="Adenine_glyco"/>
</dbReference>
<protein>
    <submittedName>
        <fullName evidence="2">DNA-3-methyladenine glycosylase I</fullName>
    </submittedName>
</protein>
<reference evidence="2 3" key="1">
    <citation type="submission" date="2017-02" db="EMBL/GenBank/DDBJ databases">
        <authorList>
            <person name="Peterson S.W."/>
        </authorList>
    </citation>
    <scope>NUCLEOTIDE SEQUENCE [LARGE SCALE GENOMIC DNA]</scope>
    <source>
        <strain evidence="2 3">ATCC BAA-1030</strain>
    </source>
</reference>
<proteinExistence type="predicted"/>
<accession>A0A1T4QUB0</accession>
<dbReference type="GO" id="GO:0046872">
    <property type="term" value="F:metal ion binding"/>
    <property type="evidence" value="ECO:0007669"/>
    <property type="project" value="UniProtKB-KW"/>
</dbReference>
<dbReference type="EMBL" id="FUXI01000034">
    <property type="protein sequence ID" value="SKA07389.1"/>
    <property type="molecule type" value="Genomic_DNA"/>
</dbReference>
<gene>
    <name evidence="2" type="ORF">SAMN02745116_02321</name>
</gene>
<dbReference type="OrthoDB" id="9807664at2"/>
<organism evidence="2 3">
    <name type="scientific">Pilibacter termitis</name>
    <dbReference type="NCBI Taxonomy" id="263852"/>
    <lineage>
        <taxon>Bacteria</taxon>
        <taxon>Bacillati</taxon>
        <taxon>Bacillota</taxon>
        <taxon>Bacilli</taxon>
        <taxon>Lactobacillales</taxon>
        <taxon>Enterococcaceae</taxon>
        <taxon>Pilibacter</taxon>
    </lineage>
</organism>
<name>A0A1T4QUB0_9ENTE</name>
<dbReference type="PANTHER" id="PTHR30037">
    <property type="entry name" value="DNA-3-METHYLADENINE GLYCOSYLASE 1"/>
    <property type="match status" value="1"/>
</dbReference>
<feature type="binding site" evidence="1">
    <location>
        <position position="175"/>
    </location>
    <ligand>
        <name>Zn(2+)</name>
        <dbReference type="ChEBI" id="CHEBI:29105"/>
    </ligand>
</feature>
<dbReference type="PANTHER" id="PTHR30037:SF4">
    <property type="entry name" value="DNA-3-METHYLADENINE GLYCOSYLASE I"/>
    <property type="match status" value="1"/>
</dbReference>
<keyword evidence="3" id="KW-1185">Reference proteome</keyword>
<keyword evidence="1" id="KW-0479">Metal-binding</keyword>
<feature type="binding site" evidence="1">
    <location>
        <position position="17"/>
    </location>
    <ligand>
        <name>Zn(2+)</name>
        <dbReference type="ChEBI" id="CHEBI:29105"/>
    </ligand>
</feature>
<dbReference type="SUPFAM" id="SSF48150">
    <property type="entry name" value="DNA-glycosylase"/>
    <property type="match status" value="1"/>
</dbReference>
<feature type="binding site" evidence="1">
    <location>
        <position position="179"/>
    </location>
    <ligand>
        <name>Zn(2+)</name>
        <dbReference type="ChEBI" id="CHEBI:29105"/>
    </ligand>
</feature>
<dbReference type="Pfam" id="PF03352">
    <property type="entry name" value="Adenine_glyco"/>
    <property type="match status" value="1"/>
</dbReference>
<dbReference type="Proteomes" id="UP000190328">
    <property type="component" value="Unassembled WGS sequence"/>
</dbReference>
<evidence type="ECO:0000313" key="3">
    <source>
        <dbReference type="Proteomes" id="UP000190328"/>
    </source>
</evidence>
<dbReference type="AlphaFoldDB" id="A0A1T4QUB0"/>
<dbReference type="GO" id="GO:0008725">
    <property type="term" value="F:DNA-3-methyladenine glycosylase activity"/>
    <property type="evidence" value="ECO:0007669"/>
    <property type="project" value="InterPro"/>
</dbReference>
<dbReference type="GO" id="GO:0006284">
    <property type="term" value="P:base-excision repair"/>
    <property type="evidence" value="ECO:0007669"/>
    <property type="project" value="InterPro"/>
</dbReference>
<evidence type="ECO:0000256" key="1">
    <source>
        <dbReference type="PIRSR" id="PIRSR605019-1"/>
    </source>
</evidence>
<keyword evidence="1" id="KW-0862">Zinc</keyword>
<dbReference type="InterPro" id="IPR052891">
    <property type="entry name" value="DNA-3mA_glycosylase"/>
</dbReference>
<dbReference type="Gene3D" id="1.10.340.30">
    <property type="entry name" value="Hypothetical protein, domain 2"/>
    <property type="match status" value="1"/>
</dbReference>
<evidence type="ECO:0000313" key="2">
    <source>
        <dbReference type="EMBL" id="SKA07389.1"/>
    </source>
</evidence>
<feature type="binding site" evidence="1">
    <location>
        <position position="4"/>
    </location>
    <ligand>
        <name>Zn(2+)</name>
        <dbReference type="ChEBI" id="CHEBI:29105"/>
    </ligand>
</feature>
<dbReference type="InterPro" id="IPR011257">
    <property type="entry name" value="DNA_glycosylase"/>
</dbReference>
<dbReference type="STRING" id="263852.SAMN02745116_02321"/>